<protein>
    <submittedName>
        <fullName evidence="2">Uncharacterized protein</fullName>
    </submittedName>
</protein>
<keyword evidence="1" id="KW-0472">Membrane</keyword>
<dbReference type="AlphaFoldDB" id="A0A317JRK8"/>
<evidence type="ECO:0000313" key="2">
    <source>
        <dbReference type="EMBL" id="PWU24164.1"/>
    </source>
</evidence>
<proteinExistence type="predicted"/>
<reference evidence="2 3" key="1">
    <citation type="submission" date="2018-02" db="EMBL/GenBank/DDBJ databases">
        <title>Genomic Reconstructions from Amazon Rainforest and Pasture Soil Reveal Novel Insights into the Physiology of Candidate Phyla in Tropical Sites.</title>
        <authorList>
            <person name="Kroeger M.E."/>
            <person name="Delmont T."/>
            <person name="Eren A.M."/>
            <person name="Guo J."/>
            <person name="Meyer K.M."/>
            <person name="Khan K."/>
            <person name="Rodrigues J.L.M."/>
            <person name="Bohannan B.J.M."/>
            <person name="Tringe S."/>
            <person name="Borges C.D."/>
            <person name="Tiedje J."/>
            <person name="Tsai S.M."/>
            <person name="Nusslein K."/>
        </authorList>
    </citation>
    <scope>NUCLEOTIDE SEQUENCE [LARGE SCALE GENOMIC DNA]</scope>
    <source>
        <strain evidence="2">Amazon FNV 2010 28 9</strain>
    </source>
</reference>
<evidence type="ECO:0000313" key="3">
    <source>
        <dbReference type="Proteomes" id="UP000246104"/>
    </source>
</evidence>
<accession>A0A317JRK8</accession>
<keyword evidence="1" id="KW-1133">Transmembrane helix</keyword>
<sequence>MATAQPQKPVTLTQTAFVARRAVVVFGITLLVYVVGRFFIDSFTQYWIATHPTPPPPPTHGFGILPKIAFPTNVGTPTSYKLELPPDRLAPPSDRAYVFFMPSQRASLLALSKAKQQAQDLGFLLEPQQITNDVYRWSHSQPLPATLDYNIVNGTFTQKLDWQSDPTFLQTNQLPNEDDAIAMTRTMLQAANLLGQDIATGSAKITYLKAGTSGYTPTVSLSESDFLQVDIFRTQILGTYDVVTDAPTHGAVRAIITGKQDTNLRFAMIDYKYLPVDYTSAFTYSIISPSEAFVDLRAGKGYTAAMSQSGTDVTIRTIRLGYYDSFTPQSYLQPIYILEGDGGYIGYVSAVSPTWEQQ</sequence>
<dbReference type="Proteomes" id="UP000246104">
    <property type="component" value="Unassembled WGS sequence"/>
</dbReference>
<keyword evidence="1" id="KW-0812">Transmembrane</keyword>
<comment type="caution">
    <text evidence="2">The sequence shown here is derived from an EMBL/GenBank/DDBJ whole genome shotgun (WGS) entry which is preliminary data.</text>
</comment>
<dbReference type="EMBL" id="PSRQ01000009">
    <property type="protein sequence ID" value="PWU24164.1"/>
    <property type="molecule type" value="Genomic_DNA"/>
</dbReference>
<name>A0A317JRK8_9BACT</name>
<gene>
    <name evidence="2" type="ORF">C5B42_00500</name>
</gene>
<feature type="transmembrane region" description="Helical" evidence="1">
    <location>
        <begin position="21"/>
        <end position="40"/>
    </location>
</feature>
<evidence type="ECO:0000256" key="1">
    <source>
        <dbReference type="SAM" id="Phobius"/>
    </source>
</evidence>
<organism evidence="2 3">
    <name type="scientific">Candidatus Cerribacteria bacterium 'Amazon FNV 2010 28 9'</name>
    <dbReference type="NCBI Taxonomy" id="2081795"/>
    <lineage>
        <taxon>Bacteria</taxon>
        <taxon>Candidatus Cerribacteria</taxon>
    </lineage>
</organism>